<proteinExistence type="predicted"/>
<name>A0A1B6EMV9_9HEMI</name>
<dbReference type="AlphaFoldDB" id="A0A1B6EMV9"/>
<organism evidence="1">
    <name type="scientific">Cuerna arida</name>
    <dbReference type="NCBI Taxonomy" id="1464854"/>
    <lineage>
        <taxon>Eukaryota</taxon>
        <taxon>Metazoa</taxon>
        <taxon>Ecdysozoa</taxon>
        <taxon>Arthropoda</taxon>
        <taxon>Hexapoda</taxon>
        <taxon>Insecta</taxon>
        <taxon>Pterygota</taxon>
        <taxon>Neoptera</taxon>
        <taxon>Paraneoptera</taxon>
        <taxon>Hemiptera</taxon>
        <taxon>Auchenorrhyncha</taxon>
        <taxon>Membracoidea</taxon>
        <taxon>Cicadellidae</taxon>
        <taxon>Cicadellinae</taxon>
        <taxon>Proconiini</taxon>
        <taxon>Cuerna</taxon>
    </lineage>
</organism>
<evidence type="ECO:0008006" key="2">
    <source>
        <dbReference type="Google" id="ProtNLM"/>
    </source>
</evidence>
<reference evidence="1" key="1">
    <citation type="submission" date="2015-11" db="EMBL/GenBank/DDBJ databases">
        <title>De novo transcriptome assembly of four potential Pierce s Disease insect vectors from Arizona vineyards.</title>
        <authorList>
            <person name="Tassone E.E."/>
        </authorList>
    </citation>
    <scope>NUCLEOTIDE SEQUENCE</scope>
</reference>
<gene>
    <name evidence="1" type="ORF">g.14653</name>
</gene>
<dbReference type="PANTHER" id="PTHR35450">
    <property type="entry name" value="REVERSE TRANSCRIPTASE DOMAIN-CONTAINING PROTEIN"/>
    <property type="match status" value="1"/>
</dbReference>
<protein>
    <recommendedName>
        <fullName evidence="2">Reverse transcriptase zinc-binding domain-containing protein</fullName>
    </recommendedName>
</protein>
<sequence length="502" mass="57309">MAVKLSKCRALCLSRRKTVFGPTKGDLQIENQPIREITEAAPFKFLGKHLDCGGRPEPDYAIENGFLCDLEKVERLPLSGTRKAWIYNNFLLAKINWVLLIYDLNKTTIKKLELKATLALKRWLGLQKSMDPSLLYRPENNFGFGLKKLSTLNKKFRVTKSYILETSSDNFVKEVTSSSRLDLAPLQQEVKFNEMFMESSRMNREGLGWSKKNKESVVEKMRTLIGKEDEALAVVHAEELEMQHDWLILGDACMPPKIMWKAFLYDWSPEMIKFYANALQCTLPDPSNLKRWGLVENSNCPLCSRAPVSASHILAGCPIALHEGRYTWRHDRVLGIFREALSLAIALAKRQQTKEKLVIQFVREGEKAHKSSTAVTPSIVTKSDDWEILMDKGNFHYEFPPDVVVTSKCPDLTAISRKCKSIIIVELTVPWDTNIPAQHEIKLNRYADLCSQIRQKGYKCNCYAVEVGARGLPAKSVYGLLKDLGFKRHQINTYLQRLSKPH</sequence>
<dbReference type="EMBL" id="GECZ01030515">
    <property type="protein sequence ID" value="JAS39254.1"/>
    <property type="molecule type" value="Transcribed_RNA"/>
</dbReference>
<accession>A0A1B6EMV9</accession>
<evidence type="ECO:0000313" key="1">
    <source>
        <dbReference type="EMBL" id="JAS39254.1"/>
    </source>
</evidence>
<dbReference type="PANTHER" id="PTHR35450:SF2">
    <property type="entry name" value="REVERSE TRANSCRIPTASE DOMAIN-CONTAINING PROTEIN"/>
    <property type="match status" value="1"/>
</dbReference>